<evidence type="ECO:0000313" key="2">
    <source>
        <dbReference type="Proteomes" id="UP000653644"/>
    </source>
</evidence>
<name>A0ABQ3CX80_9ACTN</name>
<proteinExistence type="predicted"/>
<reference evidence="2" key="1">
    <citation type="journal article" date="2019" name="Int. J. Syst. Evol. Microbiol.">
        <title>The Global Catalogue of Microorganisms (GCM) 10K type strain sequencing project: providing services to taxonomists for standard genome sequencing and annotation.</title>
        <authorList>
            <consortium name="The Broad Institute Genomics Platform"/>
            <consortium name="The Broad Institute Genome Sequencing Center for Infectious Disease"/>
            <person name="Wu L."/>
            <person name="Ma J."/>
        </authorList>
    </citation>
    <scope>NUCLEOTIDE SEQUENCE [LARGE SCALE GENOMIC DNA]</scope>
    <source>
        <strain evidence="2">JCM 4733</strain>
    </source>
</reference>
<dbReference type="EMBL" id="BMVN01000026">
    <property type="protein sequence ID" value="GHA48251.1"/>
    <property type="molecule type" value="Genomic_DNA"/>
</dbReference>
<accession>A0ABQ3CX80</accession>
<protein>
    <submittedName>
        <fullName evidence="1">Uncharacterized protein</fullName>
    </submittedName>
</protein>
<comment type="caution">
    <text evidence="1">The sequence shown here is derived from an EMBL/GenBank/DDBJ whole genome shotgun (WGS) entry which is preliminary data.</text>
</comment>
<gene>
    <name evidence="1" type="ORF">GCM10010345_61000</name>
</gene>
<evidence type="ECO:0000313" key="1">
    <source>
        <dbReference type="EMBL" id="GHA48251.1"/>
    </source>
</evidence>
<dbReference type="Proteomes" id="UP000653644">
    <property type="component" value="Unassembled WGS sequence"/>
</dbReference>
<sequence>MTPGQRGRYQPLAGTSRPHQYLERLARVHGSVALGYAVGADGAVEDPAGFDASLKDVGEELVDAGAGRGGACGEGDVVAEEAAEADRGLLVLGDAQTAGRPTWSWPSGSG</sequence>
<keyword evidence="2" id="KW-1185">Reference proteome</keyword>
<organism evidence="1 2">
    <name type="scientific">Streptomyces canarius</name>
    <dbReference type="NCBI Taxonomy" id="285453"/>
    <lineage>
        <taxon>Bacteria</taxon>
        <taxon>Bacillati</taxon>
        <taxon>Actinomycetota</taxon>
        <taxon>Actinomycetes</taxon>
        <taxon>Kitasatosporales</taxon>
        <taxon>Streptomycetaceae</taxon>
        <taxon>Streptomyces</taxon>
    </lineage>
</organism>